<comment type="subcellular location">
    <subcellularLocation>
        <location evidence="1">Secreted</location>
        <location evidence="1">Extracellular space</location>
        <location evidence="1">Extracellular matrix</location>
        <location evidence="1">Basement membrane</location>
    </subcellularLocation>
</comment>
<accession>A0A7J5YFQ7</accession>
<sequence length="254" mass="29073">MTVFARVSYRRIQISVESNSLSTEEGGTLGSCLPRFTTMPFLFCNTDNTCRYASRNDYSYWLSTDKPLPGSMPLISGDSLKDYISRQTSEIPECPSGWDPLWFGYSFVMVRSHLRNPNPERCPSAKYGSCLQNFRKIPFIECHGRGTCNYYTDSYSYWLAALNPNDMFSKPKPQTDTGEFPGNLISRCRVCMKQLYAVRSFSCHLGRLALVLFGPGVSSQADRDQDQNQDQYQTRTWTWIWSCVTIVCFNFASH</sequence>
<proteinExistence type="predicted"/>
<reference evidence="9 10" key="1">
    <citation type="submission" date="2020-03" db="EMBL/GenBank/DDBJ databases">
        <title>Dissostichus mawsoni Genome sequencing and assembly.</title>
        <authorList>
            <person name="Park H."/>
        </authorList>
    </citation>
    <scope>NUCLEOTIDE SEQUENCE [LARGE SCALE GENOMIC DNA]</scope>
    <source>
        <strain evidence="9">DM0001</strain>
        <tissue evidence="9">Muscle</tissue>
    </source>
</reference>
<comment type="caution">
    <text evidence="9">The sequence shown here is derived from an EMBL/GenBank/DDBJ whole genome shotgun (WGS) entry which is preliminary data.</text>
</comment>
<dbReference type="InterPro" id="IPR036954">
    <property type="entry name" value="Collagen_IV_NC_sf"/>
</dbReference>
<keyword evidence="5" id="KW-0084">Basement membrane</keyword>
<dbReference type="GO" id="GO:0005201">
    <property type="term" value="F:extracellular matrix structural constituent"/>
    <property type="evidence" value="ECO:0007669"/>
    <property type="project" value="InterPro"/>
</dbReference>
<feature type="domain" description="Collagen IV NC1" evidence="8">
    <location>
        <begin position="27"/>
        <end position="195"/>
    </location>
</feature>
<dbReference type="OrthoDB" id="10071882at2759"/>
<dbReference type="EMBL" id="JAAKFY010000013">
    <property type="protein sequence ID" value="KAF3848302.1"/>
    <property type="molecule type" value="Genomic_DNA"/>
</dbReference>
<dbReference type="InterPro" id="IPR001442">
    <property type="entry name" value="Collagen_IV_NC"/>
</dbReference>
<dbReference type="PROSITE" id="PS51403">
    <property type="entry name" value="NC1_IV"/>
    <property type="match status" value="1"/>
</dbReference>
<dbReference type="SMART" id="SM00111">
    <property type="entry name" value="C4"/>
    <property type="match status" value="2"/>
</dbReference>
<evidence type="ECO:0000313" key="9">
    <source>
        <dbReference type="EMBL" id="KAF3848302.1"/>
    </source>
</evidence>
<dbReference type="GO" id="GO:0005581">
    <property type="term" value="C:collagen trimer"/>
    <property type="evidence" value="ECO:0007669"/>
    <property type="project" value="UniProtKB-KW"/>
</dbReference>
<name>A0A7J5YFQ7_DISMA</name>
<dbReference type="Pfam" id="PF01413">
    <property type="entry name" value="C4"/>
    <property type="match status" value="2"/>
</dbReference>
<keyword evidence="10" id="KW-1185">Reference proteome</keyword>
<evidence type="ECO:0000256" key="7">
    <source>
        <dbReference type="ARBA" id="ARBA00023157"/>
    </source>
</evidence>
<dbReference type="GO" id="GO:0005604">
    <property type="term" value="C:basement membrane"/>
    <property type="evidence" value="ECO:0007669"/>
    <property type="project" value="UniProtKB-SubCell"/>
</dbReference>
<evidence type="ECO:0000256" key="2">
    <source>
        <dbReference type="ARBA" id="ARBA00022525"/>
    </source>
</evidence>
<dbReference type="AlphaFoldDB" id="A0A7J5YFQ7"/>
<evidence type="ECO:0000256" key="5">
    <source>
        <dbReference type="ARBA" id="ARBA00022869"/>
    </source>
</evidence>
<evidence type="ECO:0000256" key="1">
    <source>
        <dbReference type="ARBA" id="ARBA00004302"/>
    </source>
</evidence>
<evidence type="ECO:0000256" key="3">
    <source>
        <dbReference type="ARBA" id="ARBA00022530"/>
    </source>
</evidence>
<dbReference type="SUPFAM" id="SSF56436">
    <property type="entry name" value="C-type lectin-like"/>
    <property type="match status" value="2"/>
</dbReference>
<dbReference type="Proteomes" id="UP000518266">
    <property type="component" value="Unassembled WGS sequence"/>
</dbReference>
<evidence type="ECO:0000256" key="6">
    <source>
        <dbReference type="ARBA" id="ARBA00023119"/>
    </source>
</evidence>
<keyword evidence="3" id="KW-0272">Extracellular matrix</keyword>
<evidence type="ECO:0000313" key="10">
    <source>
        <dbReference type="Proteomes" id="UP000518266"/>
    </source>
</evidence>
<evidence type="ECO:0000259" key="8">
    <source>
        <dbReference type="PROSITE" id="PS51403"/>
    </source>
</evidence>
<dbReference type="Gene3D" id="2.170.240.10">
    <property type="entry name" value="Collagen IV, non-collagenous"/>
    <property type="match status" value="1"/>
</dbReference>
<evidence type="ECO:0000256" key="4">
    <source>
        <dbReference type="ARBA" id="ARBA00022737"/>
    </source>
</evidence>
<organism evidence="9 10">
    <name type="scientific">Dissostichus mawsoni</name>
    <name type="common">Antarctic cod</name>
    <dbReference type="NCBI Taxonomy" id="36200"/>
    <lineage>
        <taxon>Eukaryota</taxon>
        <taxon>Metazoa</taxon>
        <taxon>Chordata</taxon>
        <taxon>Craniata</taxon>
        <taxon>Vertebrata</taxon>
        <taxon>Euteleostomi</taxon>
        <taxon>Actinopterygii</taxon>
        <taxon>Neopterygii</taxon>
        <taxon>Teleostei</taxon>
        <taxon>Neoteleostei</taxon>
        <taxon>Acanthomorphata</taxon>
        <taxon>Eupercaria</taxon>
        <taxon>Perciformes</taxon>
        <taxon>Notothenioidei</taxon>
        <taxon>Nototheniidae</taxon>
        <taxon>Dissostichus</taxon>
    </lineage>
</organism>
<dbReference type="InterPro" id="IPR016187">
    <property type="entry name" value="CTDL_fold"/>
</dbReference>
<keyword evidence="7" id="KW-1015">Disulfide bond</keyword>
<gene>
    <name evidence="9" type="ORF">F7725_021330</name>
</gene>
<keyword evidence="6" id="KW-0176">Collagen</keyword>
<keyword evidence="4" id="KW-0677">Repeat</keyword>
<protein>
    <recommendedName>
        <fullName evidence="8">Collagen IV NC1 domain-containing protein</fullName>
    </recommendedName>
</protein>
<keyword evidence="2" id="KW-0964">Secreted</keyword>